<protein>
    <submittedName>
        <fullName evidence="2">Uncharacterized protein</fullName>
    </submittedName>
</protein>
<dbReference type="Pfam" id="PF05380">
    <property type="entry name" value="Peptidase_A17"/>
    <property type="match status" value="1"/>
</dbReference>
<dbReference type="InterPro" id="IPR008042">
    <property type="entry name" value="Retrotrans_Pao"/>
</dbReference>
<dbReference type="OrthoDB" id="10068969at2759"/>
<dbReference type="PANTHER" id="PTHR47331">
    <property type="entry name" value="PHD-TYPE DOMAIN-CONTAINING PROTEIN"/>
    <property type="match status" value="1"/>
</dbReference>
<dbReference type="InterPro" id="IPR043502">
    <property type="entry name" value="DNA/RNA_pol_sf"/>
</dbReference>
<evidence type="ECO:0000256" key="1">
    <source>
        <dbReference type="SAM" id="MobiDB-lite"/>
    </source>
</evidence>
<feature type="region of interest" description="Disordered" evidence="1">
    <location>
        <begin position="1"/>
        <end position="40"/>
    </location>
</feature>
<evidence type="ECO:0000313" key="3">
    <source>
        <dbReference type="Proteomes" id="UP001152622"/>
    </source>
</evidence>
<name>A0A9Q1FXL4_SYNKA</name>
<dbReference type="EMBL" id="JAINUF010000003">
    <property type="protein sequence ID" value="KAJ8369536.1"/>
    <property type="molecule type" value="Genomic_DNA"/>
</dbReference>
<reference evidence="2" key="1">
    <citation type="journal article" date="2023" name="Science">
        <title>Genome structures resolve the early diversification of teleost fishes.</title>
        <authorList>
            <person name="Parey E."/>
            <person name="Louis A."/>
            <person name="Montfort J."/>
            <person name="Bouchez O."/>
            <person name="Roques C."/>
            <person name="Iampietro C."/>
            <person name="Lluch J."/>
            <person name="Castinel A."/>
            <person name="Donnadieu C."/>
            <person name="Desvignes T."/>
            <person name="Floi Bucao C."/>
            <person name="Jouanno E."/>
            <person name="Wen M."/>
            <person name="Mejri S."/>
            <person name="Dirks R."/>
            <person name="Jansen H."/>
            <person name="Henkel C."/>
            <person name="Chen W.J."/>
            <person name="Zahm M."/>
            <person name="Cabau C."/>
            <person name="Klopp C."/>
            <person name="Thompson A.W."/>
            <person name="Robinson-Rechavi M."/>
            <person name="Braasch I."/>
            <person name="Lecointre G."/>
            <person name="Bobe J."/>
            <person name="Postlethwait J.H."/>
            <person name="Berthelot C."/>
            <person name="Roest Crollius H."/>
            <person name="Guiguen Y."/>
        </authorList>
    </citation>
    <scope>NUCLEOTIDE SEQUENCE</scope>
    <source>
        <strain evidence="2">WJC10195</strain>
    </source>
</reference>
<gene>
    <name evidence="2" type="ORF">SKAU_G00095640</name>
</gene>
<dbReference type="Proteomes" id="UP001152622">
    <property type="component" value="Chromosome 3"/>
</dbReference>
<feature type="compositionally biased region" description="Basic and acidic residues" evidence="1">
    <location>
        <begin position="311"/>
        <end position="320"/>
    </location>
</feature>
<comment type="caution">
    <text evidence="2">The sequence shown here is derived from an EMBL/GenBank/DDBJ whole genome shotgun (WGS) entry which is preliminary data.</text>
</comment>
<evidence type="ECO:0000313" key="2">
    <source>
        <dbReference type="EMBL" id="KAJ8369536.1"/>
    </source>
</evidence>
<proteinExistence type="predicted"/>
<dbReference type="CDD" id="cd01644">
    <property type="entry name" value="RT_pepA17"/>
    <property type="match status" value="1"/>
</dbReference>
<feature type="region of interest" description="Disordered" evidence="1">
    <location>
        <begin position="300"/>
        <end position="326"/>
    </location>
</feature>
<keyword evidence="3" id="KW-1185">Reference proteome</keyword>
<feature type="region of interest" description="Disordered" evidence="1">
    <location>
        <begin position="217"/>
        <end position="236"/>
    </location>
</feature>
<dbReference type="PANTHER" id="PTHR47331:SF6">
    <property type="entry name" value="DOUBLECORTIN DOMAIN-CONTAINING PROTEIN"/>
    <property type="match status" value="1"/>
</dbReference>
<sequence>MDQPTAQHYPGIQFHSFPPKKGSQPHTMPPRMKAPPPSAAEHTGIHDFAIYMARRDLMTSGMTKFDDHPENYWPWKSTFRNTIQGLRLTYNEELDLLTRWLGPHSSEQIRRIRAVHVSDPAAGLRMAWSRLEECYGSPETIEKALLDKLERFPKITNKDPLKMRELGDLLRELESAKLEGFLPGLAYLDTSRGVNPIVEKLPYGLQERWMTQEVMPKPAANSTETPSSKMDVDKQCPIHKKPHPLKRCRGFRTKTLEECKAFLKESGICCRCCSSTNHMARDCKMAIQCKECDSNKHVTALHPGPAPGTIKDPDSEHSGEEKDEASPDIISKCTEVCGEASSFRSCSKICLIKVHPEGQPDISQRVYAVLDDQSNRSLARSEFFDLFNLKGADSPYTLRTCAGVTEMSGRRGTGFIAQPLDGSLSVPLPTLIECNHMPDDRSEIPTPEAAKHHSHLRRIAHLIPALDPDAQILLLLGRDVLQVHKVRGQHNGPNNAPYAQRLDLGWVVIGEVCLGTAHKPNGVAAYRTNVLENGRHSHFSPCPNHLVLKENFTMRTSERPLSSQNQQLPHLTYSSVQNAVDRSLGSKIFERTEDDNKVTPSIEDKQFIQLMDKEVFMDNANSWVAPLPFRTPRPRLPNNREQALTRFTSLHRTLERKPEMKSHFLAFMQRIFDQDHAELAPPLYDGEECWYLPSFGVYHPRKPGQIRVVFDSSAPHHGVSLNNVLLTGPDLNNSLLGLLMRFRREQVAIVADIEQMFHSFVVREDHRNFLRFLWFKDNDTTKEVVEYRMKVHVFGNRPSPAIATYGLRRAALHGEEEFGGNVKQFVHRDFYVDDGLKSLPSATEAINLLKAAQDMLAISNLRLHKIASNSPVIMQAFPSIDHAKDLKDLDLDIDNEKPYTRRGVLAIVNSLFDPLGFVAPITIQGKLLLRQLTSDTSDWDAPLPAEKEAEWIAWKDSLQDLEQFETPRAYTGASLSKAQRTEIHIFSDASIKAIAAVAYLKVIDVKGKCHVGFIMGKAKLVPLSTHTVPRLELGAAVLAVEIAELVVSELDIKPDSLRFYTDSKVVLGYIYNETRRFYVYVSNRVERIRKSTCPKQWQYVPTSQNPADVATRSVSAARLTDNNWLIGPDFLAHSVETDTAEETSYNLIDPESDLEVRCHTTTATISHRGIGSHRFKRFSTWQSLVRAMASLIHIARSFKSEEVSIKPDCYGWHYCTKPHTADALSQAKAFIIGCVQKEVYQTEVSCLEKGEAVSKNSPLRKLNLVLDDNGHLRVGGRLQHAALETTEKHPLILPGRIHVATLLINHYHERVKHQGRVFTEGAIRTDGIWIIGAKKCIASNLRKCVTCNKLRGRTAEQKIFPPTASALNPLLQMWVWTCLAPGTSPLVAPEEAQQIVKGGRYYSHA</sequence>
<organism evidence="2 3">
    <name type="scientific">Synaphobranchus kaupii</name>
    <name type="common">Kaup's arrowtooth eel</name>
    <dbReference type="NCBI Taxonomy" id="118154"/>
    <lineage>
        <taxon>Eukaryota</taxon>
        <taxon>Metazoa</taxon>
        <taxon>Chordata</taxon>
        <taxon>Craniata</taxon>
        <taxon>Vertebrata</taxon>
        <taxon>Euteleostomi</taxon>
        <taxon>Actinopterygii</taxon>
        <taxon>Neopterygii</taxon>
        <taxon>Teleostei</taxon>
        <taxon>Anguilliformes</taxon>
        <taxon>Synaphobranchidae</taxon>
        <taxon>Synaphobranchus</taxon>
    </lineage>
</organism>
<accession>A0A9Q1FXL4</accession>
<dbReference type="SUPFAM" id="SSF56672">
    <property type="entry name" value="DNA/RNA polymerases"/>
    <property type="match status" value="1"/>
</dbReference>